<gene>
    <name evidence="3" type="primary">LOC108832900</name>
    <name evidence="4" type="synonym">LOC130498799</name>
    <name evidence="5" type="synonym">LOC130512327</name>
</gene>
<dbReference type="RefSeq" id="XP_056866160.1">
    <property type="nucleotide sequence ID" value="XM_057010180.1"/>
</dbReference>
<evidence type="ECO:0000313" key="4">
    <source>
        <dbReference type="RefSeq" id="XP_056848391.1"/>
    </source>
</evidence>
<dbReference type="RefSeq" id="XP_056848391.1">
    <property type="nucleotide sequence ID" value="XM_056992411.1"/>
</dbReference>
<protein>
    <submittedName>
        <fullName evidence="3">Uncharacterized protein LOC108832900 isoform X2</fullName>
    </submittedName>
    <submittedName>
        <fullName evidence="4">Uncharacterized protein LOC130498799 isoform X2</fullName>
    </submittedName>
    <submittedName>
        <fullName evidence="5">Uncharacterized protein LOC130512327 isoform X2</fullName>
    </submittedName>
</protein>
<dbReference type="Proteomes" id="UP000504610">
    <property type="component" value="Chromosome 8"/>
</dbReference>
<evidence type="ECO:0000313" key="3">
    <source>
        <dbReference type="RefSeq" id="XP_018461856.1"/>
    </source>
</evidence>
<reference evidence="3 4" key="2">
    <citation type="submission" date="2025-04" db="UniProtKB">
        <authorList>
            <consortium name="RefSeq"/>
        </authorList>
    </citation>
    <scope>IDENTIFICATION</scope>
    <source>
        <tissue evidence="3 4">Leaf</tissue>
    </source>
</reference>
<feature type="region of interest" description="Disordered" evidence="1">
    <location>
        <begin position="67"/>
        <end position="87"/>
    </location>
</feature>
<dbReference type="AlphaFoldDB" id="A0A6J0LR83"/>
<feature type="compositionally biased region" description="Basic residues" evidence="1">
    <location>
        <begin position="67"/>
        <end position="76"/>
    </location>
</feature>
<dbReference type="Proteomes" id="UP000504610">
    <property type="component" value="Chromosome 5"/>
</dbReference>
<evidence type="ECO:0000313" key="5">
    <source>
        <dbReference type="RefSeq" id="XP_056866160.1"/>
    </source>
</evidence>
<organism evidence="2 3">
    <name type="scientific">Raphanus sativus</name>
    <name type="common">Radish</name>
    <name type="synonym">Raphanus raphanistrum var. sativus</name>
    <dbReference type="NCBI Taxonomy" id="3726"/>
    <lineage>
        <taxon>Eukaryota</taxon>
        <taxon>Viridiplantae</taxon>
        <taxon>Streptophyta</taxon>
        <taxon>Embryophyta</taxon>
        <taxon>Tracheophyta</taxon>
        <taxon>Spermatophyta</taxon>
        <taxon>Magnoliopsida</taxon>
        <taxon>eudicotyledons</taxon>
        <taxon>Gunneridae</taxon>
        <taxon>Pentapetalae</taxon>
        <taxon>rosids</taxon>
        <taxon>malvids</taxon>
        <taxon>Brassicales</taxon>
        <taxon>Brassicaceae</taxon>
        <taxon>Brassiceae</taxon>
        <taxon>Raphanus</taxon>
    </lineage>
</organism>
<name>A0A6J0LR83_RAPSA</name>
<sequence>MMCTRWRLMGPLFVSLRRGDSCLRSKEQHQKVERVRVKDNAFVGRSVKIDVVDDTALLNVVPFCKKGKDHHPKRSGAAHSDDKEALNKPEGGIKVEWHRFCIGCTKMKPCECLCTLSRDLGKPVKVPFVHKTFTLFS</sequence>
<dbReference type="RefSeq" id="XP_018461856.1">
    <property type="nucleotide sequence ID" value="XM_018606354.2"/>
</dbReference>
<evidence type="ECO:0000256" key="1">
    <source>
        <dbReference type="SAM" id="MobiDB-lite"/>
    </source>
</evidence>
<keyword evidence="2" id="KW-1185">Reference proteome</keyword>
<dbReference type="GeneID" id="108832900"/>
<evidence type="ECO:0000313" key="2">
    <source>
        <dbReference type="Proteomes" id="UP000504610"/>
    </source>
</evidence>
<accession>A0A6J0LR83</accession>
<proteinExistence type="predicted"/>
<reference evidence="2" key="1">
    <citation type="journal article" date="2019" name="Database">
        <title>The radish genome database (RadishGD): an integrated information resource for radish genomics.</title>
        <authorList>
            <person name="Yu H.J."/>
            <person name="Baek S."/>
            <person name="Lee Y.J."/>
            <person name="Cho A."/>
            <person name="Mun J.H."/>
        </authorList>
    </citation>
    <scope>NUCLEOTIDE SEQUENCE [LARGE SCALE GENOMIC DNA]</scope>
    <source>
        <strain evidence="2">cv. WK10039</strain>
    </source>
</reference>